<dbReference type="PANTHER" id="PTHR42718">
    <property type="entry name" value="MAJOR FACILITATOR SUPERFAMILY MULTIDRUG TRANSPORTER MFSC"/>
    <property type="match status" value="1"/>
</dbReference>
<evidence type="ECO:0000256" key="3">
    <source>
        <dbReference type="ARBA" id="ARBA00022448"/>
    </source>
</evidence>
<dbReference type="InterPro" id="IPR011701">
    <property type="entry name" value="MFS"/>
</dbReference>
<reference evidence="10 11" key="1">
    <citation type="submission" date="2018-07" db="EMBL/GenBank/DDBJ databases">
        <title>Arthrobacter sp. nov., isolated from raw cow's milk with high bacterial count.</title>
        <authorList>
            <person name="Hahne J."/>
            <person name="Isele D."/>
            <person name="Lipski A."/>
        </authorList>
    </citation>
    <scope>NUCLEOTIDE SEQUENCE [LARGE SCALE GENOMIC DNA]</scope>
    <source>
        <strain evidence="10 11">JZ R-35</strain>
    </source>
</reference>
<feature type="transmembrane region" description="Helical" evidence="8">
    <location>
        <begin position="241"/>
        <end position="259"/>
    </location>
</feature>
<evidence type="ECO:0000256" key="4">
    <source>
        <dbReference type="ARBA" id="ARBA00022475"/>
    </source>
</evidence>
<comment type="similarity">
    <text evidence="2">Belongs to the major facilitator superfamily. EmrB family.</text>
</comment>
<dbReference type="InterPro" id="IPR036259">
    <property type="entry name" value="MFS_trans_sf"/>
</dbReference>
<dbReference type="PRINTS" id="PR01036">
    <property type="entry name" value="TCRTETB"/>
</dbReference>
<keyword evidence="11" id="KW-1185">Reference proteome</keyword>
<feature type="transmembrane region" description="Helical" evidence="8">
    <location>
        <begin position="209"/>
        <end position="229"/>
    </location>
</feature>
<dbReference type="GO" id="GO:0005886">
    <property type="term" value="C:plasma membrane"/>
    <property type="evidence" value="ECO:0007669"/>
    <property type="project" value="UniProtKB-SubCell"/>
</dbReference>
<keyword evidence="4" id="KW-1003">Cell membrane</keyword>
<keyword evidence="3" id="KW-0813">Transport</keyword>
<feature type="transmembrane region" description="Helical" evidence="8">
    <location>
        <begin position="92"/>
        <end position="116"/>
    </location>
</feature>
<dbReference type="GO" id="GO:0022857">
    <property type="term" value="F:transmembrane transporter activity"/>
    <property type="evidence" value="ECO:0007669"/>
    <property type="project" value="InterPro"/>
</dbReference>
<dbReference type="PANTHER" id="PTHR42718:SF9">
    <property type="entry name" value="MAJOR FACILITATOR SUPERFAMILY MULTIDRUG TRANSPORTER MFSC"/>
    <property type="match status" value="1"/>
</dbReference>
<name>A0A399JAH5_9MICC</name>
<accession>A0A399JAH5</accession>
<dbReference type="CDD" id="cd17503">
    <property type="entry name" value="MFS_LmrB_MDR_like"/>
    <property type="match status" value="1"/>
</dbReference>
<dbReference type="InterPro" id="IPR020846">
    <property type="entry name" value="MFS_dom"/>
</dbReference>
<protein>
    <submittedName>
        <fullName evidence="10">MFS transporter</fullName>
    </submittedName>
</protein>
<feature type="transmembrane region" description="Helical" evidence="8">
    <location>
        <begin position="148"/>
        <end position="170"/>
    </location>
</feature>
<dbReference type="Proteomes" id="UP000265419">
    <property type="component" value="Unassembled WGS sequence"/>
</dbReference>
<evidence type="ECO:0000256" key="8">
    <source>
        <dbReference type="SAM" id="Phobius"/>
    </source>
</evidence>
<organism evidence="10 11">
    <name type="scientific">Galactobacter valiniphilus</name>
    <dbReference type="NCBI Taxonomy" id="2676122"/>
    <lineage>
        <taxon>Bacteria</taxon>
        <taxon>Bacillati</taxon>
        <taxon>Actinomycetota</taxon>
        <taxon>Actinomycetes</taxon>
        <taxon>Micrococcales</taxon>
        <taxon>Micrococcaceae</taxon>
        <taxon>Galactobacter</taxon>
    </lineage>
</organism>
<proteinExistence type="inferred from homology"/>
<feature type="transmembrane region" description="Helical" evidence="8">
    <location>
        <begin position="122"/>
        <end position="141"/>
    </location>
</feature>
<dbReference type="AlphaFoldDB" id="A0A399JAH5"/>
<feature type="transmembrane region" description="Helical" evidence="8">
    <location>
        <begin position="24"/>
        <end position="46"/>
    </location>
</feature>
<feature type="transmembrane region" description="Helical" evidence="8">
    <location>
        <begin position="279"/>
        <end position="303"/>
    </location>
</feature>
<sequence>MSSTAPPAPPAPHQDKLPAAVKTALTVLIAATFVVILNETIMGVALPKLMEDLRIDAGQGQWLTTGFMLTMAVVIPVTGLILQVLRTRTVFLIAMGLFSAGTALAAIAPGFLVLLLGRVVQAGGTAIMLPLLMTTAMTFVPPHRRGRIMGLISIVIAVAPAIGPTLSGLILHVLPWRWLFILVLPFAIAALVLGLTVLKDIGETRRVRFDLVSILLSVFGFGGLVYGLSSIGEAAKGVAEVSPLLPLGVGVAALALFVWRQLTLQKTDSALLDLRPFTVRTFTVSIVLVVLSSASLFGVLILLPLYVQQVLGWDTLGAGLMLLPGGVVMGVSSEIVGRLYDRFGPRPLVIPGAIVVSGALWVMTTFGVGTQTWLIVAAHVVLSIGLAFMFTPLMTNALGSLPSSSYSYGSAIFSTLQQVAGAAGTALFVTVMTLVSAGALRTGEAAVPAMAAGLHSAFVVGACLSLVAVALAFLVRQSPAQELEEGHDGAPLGAAH</sequence>
<feature type="transmembrane region" description="Helical" evidence="8">
    <location>
        <begin position="374"/>
        <end position="398"/>
    </location>
</feature>
<feature type="transmembrane region" description="Helical" evidence="8">
    <location>
        <begin position="452"/>
        <end position="475"/>
    </location>
</feature>
<dbReference type="RefSeq" id="WP_119424816.1">
    <property type="nucleotide sequence ID" value="NZ_QQXK01000016.1"/>
</dbReference>
<comment type="caution">
    <text evidence="10">The sequence shown here is derived from an EMBL/GenBank/DDBJ whole genome shotgun (WGS) entry which is preliminary data.</text>
</comment>
<feature type="transmembrane region" description="Helical" evidence="8">
    <location>
        <begin position="348"/>
        <end position="368"/>
    </location>
</feature>
<dbReference type="SUPFAM" id="SSF103473">
    <property type="entry name" value="MFS general substrate transporter"/>
    <property type="match status" value="1"/>
</dbReference>
<dbReference type="Pfam" id="PF07690">
    <property type="entry name" value="MFS_1"/>
    <property type="match status" value="1"/>
</dbReference>
<feature type="domain" description="Major facilitator superfamily (MFS) profile" evidence="9">
    <location>
        <begin position="24"/>
        <end position="480"/>
    </location>
</feature>
<dbReference type="PROSITE" id="PS50850">
    <property type="entry name" value="MFS"/>
    <property type="match status" value="1"/>
</dbReference>
<dbReference type="NCBIfam" id="TIGR00711">
    <property type="entry name" value="efflux_EmrB"/>
    <property type="match status" value="1"/>
</dbReference>
<evidence type="ECO:0000256" key="5">
    <source>
        <dbReference type="ARBA" id="ARBA00022692"/>
    </source>
</evidence>
<evidence type="ECO:0000256" key="6">
    <source>
        <dbReference type="ARBA" id="ARBA00022989"/>
    </source>
</evidence>
<gene>
    <name evidence="10" type="ORF">DWB68_09030</name>
</gene>
<keyword evidence="7 8" id="KW-0472">Membrane</keyword>
<evidence type="ECO:0000259" key="9">
    <source>
        <dbReference type="PROSITE" id="PS50850"/>
    </source>
</evidence>
<keyword evidence="5 8" id="KW-0812">Transmembrane</keyword>
<keyword evidence="6 8" id="KW-1133">Transmembrane helix</keyword>
<evidence type="ECO:0000256" key="2">
    <source>
        <dbReference type="ARBA" id="ARBA00008537"/>
    </source>
</evidence>
<dbReference type="Gene3D" id="1.20.1720.10">
    <property type="entry name" value="Multidrug resistance protein D"/>
    <property type="match status" value="1"/>
</dbReference>
<feature type="transmembrane region" description="Helical" evidence="8">
    <location>
        <begin position="419"/>
        <end position="440"/>
    </location>
</feature>
<feature type="transmembrane region" description="Helical" evidence="8">
    <location>
        <begin position="176"/>
        <end position="197"/>
    </location>
</feature>
<evidence type="ECO:0000313" key="11">
    <source>
        <dbReference type="Proteomes" id="UP000265419"/>
    </source>
</evidence>
<dbReference type="InterPro" id="IPR004638">
    <property type="entry name" value="EmrB-like"/>
</dbReference>
<comment type="subcellular location">
    <subcellularLocation>
        <location evidence="1">Cell membrane</location>
        <topology evidence="1">Multi-pass membrane protein</topology>
    </subcellularLocation>
</comment>
<dbReference type="Gene3D" id="1.20.1250.20">
    <property type="entry name" value="MFS general substrate transporter like domains"/>
    <property type="match status" value="1"/>
</dbReference>
<evidence type="ECO:0000256" key="1">
    <source>
        <dbReference type="ARBA" id="ARBA00004651"/>
    </source>
</evidence>
<feature type="transmembrane region" description="Helical" evidence="8">
    <location>
        <begin position="66"/>
        <end position="85"/>
    </location>
</feature>
<dbReference type="EMBL" id="QQXK01000016">
    <property type="protein sequence ID" value="RII42060.1"/>
    <property type="molecule type" value="Genomic_DNA"/>
</dbReference>
<evidence type="ECO:0000256" key="7">
    <source>
        <dbReference type="ARBA" id="ARBA00023136"/>
    </source>
</evidence>
<evidence type="ECO:0000313" key="10">
    <source>
        <dbReference type="EMBL" id="RII42060.1"/>
    </source>
</evidence>